<evidence type="ECO:0000313" key="1">
    <source>
        <dbReference type="EMBL" id="HGZ60323.1"/>
    </source>
</evidence>
<name>A0A7J3SLU1_9CREN</name>
<proteinExistence type="predicted"/>
<gene>
    <name evidence="1" type="ORF">ENW83_03850</name>
</gene>
<reference evidence="1" key="1">
    <citation type="journal article" date="2020" name="mSystems">
        <title>Genome- and Community-Level Interaction Insights into Carbon Utilization and Element Cycling Functions of Hydrothermarchaeota in Hydrothermal Sediment.</title>
        <authorList>
            <person name="Zhou Z."/>
            <person name="Liu Y."/>
            <person name="Xu W."/>
            <person name="Pan J."/>
            <person name="Luo Z.H."/>
            <person name="Li M."/>
        </authorList>
    </citation>
    <scope>NUCLEOTIDE SEQUENCE [LARGE SCALE GENOMIC DNA]</scope>
    <source>
        <strain evidence="1">SpSt-885</strain>
    </source>
</reference>
<protein>
    <submittedName>
        <fullName evidence="1">Uncharacterized protein</fullName>
    </submittedName>
</protein>
<sequence>MIERSATYIWKMGEYNIVPPDSVDYRFVGGSPVGIGSGTYGGWGPDQAPPFYVYGAEDVRVQGATDLAAYIGVAYHSYDFANAKLQKVTVIYPPAELVIFQGWSAYYQQTQWAEEMVPFGTNSDDIVAPFDTAATYTPWTILTVASVTGPDGNNYAVWSPATGAGVYPARVINVANVGGRTFLRILLGTFVVTS</sequence>
<accession>A0A7J3SLU1</accession>
<comment type="caution">
    <text evidence="1">The sequence shown here is derived from an EMBL/GenBank/DDBJ whole genome shotgun (WGS) entry which is preliminary data.</text>
</comment>
<dbReference type="AlphaFoldDB" id="A0A7J3SLU1"/>
<organism evidence="1">
    <name type="scientific">Fervidicoccus fontis</name>
    <dbReference type="NCBI Taxonomy" id="683846"/>
    <lineage>
        <taxon>Archaea</taxon>
        <taxon>Thermoproteota</taxon>
        <taxon>Thermoprotei</taxon>
        <taxon>Fervidicoccales</taxon>
        <taxon>Fervidicoccaceae</taxon>
        <taxon>Fervidicoccus</taxon>
    </lineage>
</organism>
<dbReference type="EMBL" id="DTLS01000108">
    <property type="protein sequence ID" value="HGZ60323.1"/>
    <property type="molecule type" value="Genomic_DNA"/>
</dbReference>